<dbReference type="Gramene" id="OMO94964">
    <property type="protein sequence ID" value="OMO94964"/>
    <property type="gene ID" value="CCACVL1_05666"/>
</dbReference>
<dbReference type="OrthoDB" id="2747330at2759"/>
<protein>
    <submittedName>
        <fullName evidence="3">Aspartic peptidase</fullName>
    </submittedName>
</protein>
<dbReference type="AlphaFoldDB" id="A0A1R3JJH2"/>
<dbReference type="InterPro" id="IPR032861">
    <property type="entry name" value="TAXi_N"/>
</dbReference>
<evidence type="ECO:0000256" key="1">
    <source>
        <dbReference type="ARBA" id="ARBA00007447"/>
    </source>
</evidence>
<organism evidence="3 4">
    <name type="scientific">Corchorus capsularis</name>
    <name type="common">Jute</name>
    <dbReference type="NCBI Taxonomy" id="210143"/>
    <lineage>
        <taxon>Eukaryota</taxon>
        <taxon>Viridiplantae</taxon>
        <taxon>Streptophyta</taxon>
        <taxon>Embryophyta</taxon>
        <taxon>Tracheophyta</taxon>
        <taxon>Spermatophyta</taxon>
        <taxon>Magnoliopsida</taxon>
        <taxon>eudicotyledons</taxon>
        <taxon>Gunneridae</taxon>
        <taxon>Pentapetalae</taxon>
        <taxon>rosids</taxon>
        <taxon>malvids</taxon>
        <taxon>Malvales</taxon>
        <taxon>Malvaceae</taxon>
        <taxon>Grewioideae</taxon>
        <taxon>Apeibeae</taxon>
        <taxon>Corchorus</taxon>
    </lineage>
</organism>
<dbReference type="EMBL" id="AWWV01007741">
    <property type="protein sequence ID" value="OMO94964.1"/>
    <property type="molecule type" value="Genomic_DNA"/>
</dbReference>
<feature type="non-terminal residue" evidence="3">
    <location>
        <position position="36"/>
    </location>
</feature>
<name>A0A1R3JJH2_COCAP</name>
<evidence type="ECO:0000313" key="4">
    <source>
        <dbReference type="Proteomes" id="UP000188268"/>
    </source>
</evidence>
<sequence length="36" mass="4086">MGRPLQTYELDVDTGSSLIWVQCKLGDDDIFPGWTQ</sequence>
<reference evidence="3 4" key="1">
    <citation type="submission" date="2013-09" db="EMBL/GenBank/DDBJ databases">
        <title>Corchorus capsularis genome sequencing.</title>
        <authorList>
            <person name="Alam M."/>
            <person name="Haque M.S."/>
            <person name="Islam M.S."/>
            <person name="Emdad E.M."/>
            <person name="Islam M.M."/>
            <person name="Ahmed B."/>
            <person name="Halim A."/>
            <person name="Hossen Q.M.M."/>
            <person name="Hossain M.Z."/>
            <person name="Ahmed R."/>
            <person name="Khan M.M."/>
            <person name="Islam R."/>
            <person name="Rashid M.M."/>
            <person name="Khan S.A."/>
            <person name="Rahman M.S."/>
            <person name="Alam M."/>
        </authorList>
    </citation>
    <scope>NUCLEOTIDE SEQUENCE [LARGE SCALE GENOMIC DNA]</scope>
    <source>
        <strain evidence="4">cv. CVL-1</strain>
        <tissue evidence="3">Whole seedling</tissue>
    </source>
</reference>
<dbReference type="InterPro" id="IPR021109">
    <property type="entry name" value="Peptidase_aspartic_dom_sf"/>
</dbReference>
<evidence type="ECO:0000313" key="3">
    <source>
        <dbReference type="EMBL" id="OMO94964.1"/>
    </source>
</evidence>
<dbReference type="Gene3D" id="2.40.70.10">
    <property type="entry name" value="Acid Proteases"/>
    <property type="match status" value="1"/>
</dbReference>
<keyword evidence="4" id="KW-1185">Reference proteome</keyword>
<dbReference type="InterPro" id="IPR033121">
    <property type="entry name" value="PEPTIDASE_A1"/>
</dbReference>
<accession>A0A1R3JJH2</accession>
<comment type="similarity">
    <text evidence="1">Belongs to the peptidase A1 family.</text>
</comment>
<evidence type="ECO:0000259" key="2">
    <source>
        <dbReference type="PROSITE" id="PS51767"/>
    </source>
</evidence>
<comment type="caution">
    <text evidence="3">The sequence shown here is derived from an EMBL/GenBank/DDBJ whole genome shotgun (WGS) entry which is preliminary data.</text>
</comment>
<dbReference type="SUPFAM" id="SSF50630">
    <property type="entry name" value="Acid proteases"/>
    <property type="match status" value="1"/>
</dbReference>
<proteinExistence type="inferred from homology"/>
<gene>
    <name evidence="3" type="ORF">CCACVL1_05666</name>
</gene>
<feature type="domain" description="Peptidase A1" evidence="2">
    <location>
        <begin position="1"/>
        <end position="36"/>
    </location>
</feature>
<dbReference type="Proteomes" id="UP000188268">
    <property type="component" value="Unassembled WGS sequence"/>
</dbReference>
<dbReference type="Pfam" id="PF14543">
    <property type="entry name" value="TAXi_N"/>
    <property type="match status" value="1"/>
</dbReference>
<dbReference type="PROSITE" id="PS51767">
    <property type="entry name" value="PEPTIDASE_A1"/>
    <property type="match status" value="1"/>
</dbReference>